<gene>
    <name evidence="2" type="ORF">PCOR1329_LOCUS12133</name>
</gene>
<evidence type="ECO:0000313" key="3">
    <source>
        <dbReference type="Proteomes" id="UP001189429"/>
    </source>
</evidence>
<dbReference type="Proteomes" id="UP001189429">
    <property type="component" value="Unassembled WGS sequence"/>
</dbReference>
<feature type="compositionally biased region" description="Basic and acidic residues" evidence="1">
    <location>
        <begin position="60"/>
        <end position="78"/>
    </location>
</feature>
<feature type="region of interest" description="Disordered" evidence="1">
    <location>
        <begin position="1"/>
        <end position="109"/>
    </location>
</feature>
<proteinExistence type="predicted"/>
<feature type="compositionally biased region" description="Basic and acidic residues" evidence="1">
    <location>
        <begin position="144"/>
        <end position="158"/>
    </location>
</feature>
<feature type="compositionally biased region" description="Basic and acidic residues" evidence="1">
    <location>
        <begin position="39"/>
        <end position="52"/>
    </location>
</feature>
<name>A0ABN9QP26_9DINO</name>
<keyword evidence="3" id="KW-1185">Reference proteome</keyword>
<reference evidence="2" key="1">
    <citation type="submission" date="2023-10" db="EMBL/GenBank/DDBJ databases">
        <authorList>
            <person name="Chen Y."/>
            <person name="Shah S."/>
            <person name="Dougan E. K."/>
            <person name="Thang M."/>
            <person name="Chan C."/>
        </authorList>
    </citation>
    <scope>NUCLEOTIDE SEQUENCE [LARGE SCALE GENOMIC DNA]</scope>
</reference>
<dbReference type="EMBL" id="CAUYUJ010003525">
    <property type="protein sequence ID" value="CAK0805671.1"/>
    <property type="molecule type" value="Genomic_DNA"/>
</dbReference>
<evidence type="ECO:0000256" key="1">
    <source>
        <dbReference type="SAM" id="MobiDB-lite"/>
    </source>
</evidence>
<evidence type="ECO:0000313" key="2">
    <source>
        <dbReference type="EMBL" id="CAK0805671.1"/>
    </source>
</evidence>
<accession>A0ABN9QP26</accession>
<feature type="region of interest" description="Disordered" evidence="1">
    <location>
        <begin position="135"/>
        <end position="158"/>
    </location>
</feature>
<comment type="caution">
    <text evidence="2">The sequence shown here is derived from an EMBL/GenBank/DDBJ whole genome shotgun (WGS) entry which is preliminary data.</text>
</comment>
<organism evidence="2 3">
    <name type="scientific">Prorocentrum cordatum</name>
    <dbReference type="NCBI Taxonomy" id="2364126"/>
    <lineage>
        <taxon>Eukaryota</taxon>
        <taxon>Sar</taxon>
        <taxon>Alveolata</taxon>
        <taxon>Dinophyceae</taxon>
        <taxon>Prorocentrales</taxon>
        <taxon>Prorocentraceae</taxon>
        <taxon>Prorocentrum</taxon>
    </lineage>
</organism>
<sequence length="158" mass="16568">MTGSASGSESGEKSVYEKTPWATGPARAERRPSQQATGHCDHSAARRPHPNEDGVAAGSDGRKRYGTDGHRPPLDCRAGRRGPGPRASRAPAAPPRHGRRGPAAATSDRARRACALGALSVGLVGRLAAWLRSADDAAVAPPREAPKKERARSDISRN</sequence>
<protein>
    <submittedName>
        <fullName evidence="2">Uncharacterized protein</fullName>
    </submittedName>
</protein>